<keyword evidence="2" id="KW-0489">Methyltransferase</keyword>
<reference evidence="2 3" key="1">
    <citation type="submission" date="2020-08" db="EMBL/GenBank/DDBJ databases">
        <title>Genomic Encyclopedia of Type Strains, Phase IV (KMG-IV): sequencing the most valuable type-strain genomes for metagenomic binning, comparative biology and taxonomic classification.</title>
        <authorList>
            <person name="Goeker M."/>
        </authorList>
    </citation>
    <scope>NUCLEOTIDE SEQUENCE [LARGE SCALE GENOMIC DNA]</scope>
    <source>
        <strain evidence="2 3">DSM 12251</strain>
    </source>
</reference>
<organism evidence="2 3">
    <name type="scientific">Prosthecobacter dejongeii</name>
    <dbReference type="NCBI Taxonomy" id="48465"/>
    <lineage>
        <taxon>Bacteria</taxon>
        <taxon>Pseudomonadati</taxon>
        <taxon>Verrucomicrobiota</taxon>
        <taxon>Verrucomicrobiia</taxon>
        <taxon>Verrucomicrobiales</taxon>
        <taxon>Verrucomicrobiaceae</taxon>
        <taxon>Prosthecobacter</taxon>
    </lineage>
</organism>
<evidence type="ECO:0000313" key="3">
    <source>
        <dbReference type="Proteomes" id="UP000534294"/>
    </source>
</evidence>
<accession>A0A7W7YI78</accession>
<dbReference type="InterPro" id="IPR006342">
    <property type="entry name" value="FkbM_mtfrase"/>
</dbReference>
<dbReference type="Proteomes" id="UP000534294">
    <property type="component" value="Unassembled WGS sequence"/>
</dbReference>
<evidence type="ECO:0000313" key="2">
    <source>
        <dbReference type="EMBL" id="MBB5036685.1"/>
    </source>
</evidence>
<dbReference type="AlphaFoldDB" id="A0A7W7YI78"/>
<dbReference type="RefSeq" id="WP_184205776.1">
    <property type="nucleotide sequence ID" value="NZ_JACHIF010000001.1"/>
</dbReference>
<evidence type="ECO:0000259" key="1">
    <source>
        <dbReference type="Pfam" id="PF05050"/>
    </source>
</evidence>
<protein>
    <submittedName>
        <fullName evidence="2">FkbM family methyltransferase</fullName>
    </submittedName>
</protein>
<feature type="domain" description="Methyltransferase FkbM" evidence="1">
    <location>
        <begin position="60"/>
        <end position="232"/>
    </location>
</feature>
<dbReference type="PANTHER" id="PTHR36973">
    <property type="entry name" value="SLL1456 PROTEIN-RELATED"/>
    <property type="match status" value="1"/>
</dbReference>
<keyword evidence="3" id="KW-1185">Reference proteome</keyword>
<dbReference type="Pfam" id="PF05050">
    <property type="entry name" value="Methyltransf_21"/>
    <property type="match status" value="1"/>
</dbReference>
<dbReference type="PANTHER" id="PTHR36973:SF4">
    <property type="entry name" value="NODULATION PROTEIN"/>
    <property type="match status" value="1"/>
</dbReference>
<keyword evidence="2" id="KW-0808">Transferase</keyword>
<sequence>MKSIVGQCLKKLLATQGYSLVPTKKWEEYKKVYVRDKIGGPAAKHLVKLLDTYPVDCVFDVGANDGGFAQMMRTEVGYQGWIISFEPLVEIAEELAKKAAADPKWEVMTDALGRDIGEKEFHQMAGDVFSSFYLPDPSQPSKYAESNKVLRSMAVKVNTINHLWPQIQKRLGVKTMLLKMDTQGFDSEVFAGADRCFDDIPLVMSEISFIRLYKEAQTFQESLDTFAAAGYVPAMLNPISYDDRQAAIEMDAILVRAKRPA</sequence>
<dbReference type="EMBL" id="JACHIF010000001">
    <property type="protein sequence ID" value="MBB5036685.1"/>
    <property type="molecule type" value="Genomic_DNA"/>
</dbReference>
<dbReference type="GO" id="GO:0032259">
    <property type="term" value="P:methylation"/>
    <property type="evidence" value="ECO:0007669"/>
    <property type="project" value="UniProtKB-KW"/>
</dbReference>
<dbReference type="GO" id="GO:0008171">
    <property type="term" value="F:O-methyltransferase activity"/>
    <property type="evidence" value="ECO:0007669"/>
    <property type="project" value="TreeGrafter"/>
</dbReference>
<dbReference type="NCBIfam" id="TIGR01444">
    <property type="entry name" value="fkbM_fam"/>
    <property type="match status" value="1"/>
</dbReference>
<gene>
    <name evidence="2" type="ORF">HNQ64_000919</name>
</gene>
<dbReference type="InterPro" id="IPR053188">
    <property type="entry name" value="FkbM_Methyltransferase"/>
</dbReference>
<comment type="caution">
    <text evidence="2">The sequence shown here is derived from an EMBL/GenBank/DDBJ whole genome shotgun (WGS) entry which is preliminary data.</text>
</comment>
<dbReference type="SUPFAM" id="SSF53335">
    <property type="entry name" value="S-adenosyl-L-methionine-dependent methyltransferases"/>
    <property type="match status" value="1"/>
</dbReference>
<dbReference type="Gene3D" id="3.40.50.150">
    <property type="entry name" value="Vaccinia Virus protein VP39"/>
    <property type="match status" value="1"/>
</dbReference>
<dbReference type="InterPro" id="IPR029063">
    <property type="entry name" value="SAM-dependent_MTases_sf"/>
</dbReference>
<name>A0A7W7YI78_9BACT</name>
<proteinExistence type="predicted"/>